<dbReference type="GO" id="GO:0007165">
    <property type="term" value="P:signal transduction"/>
    <property type="evidence" value="ECO:0007669"/>
    <property type="project" value="InterPro"/>
</dbReference>
<evidence type="ECO:0000256" key="1">
    <source>
        <dbReference type="SAM" id="MobiDB-lite"/>
    </source>
</evidence>
<protein>
    <recommendedName>
        <fullName evidence="2">TIR domain-containing protein</fullName>
    </recommendedName>
</protein>
<dbReference type="PANTHER" id="PTHR16253">
    <property type="entry name" value="TETRATRICOPEPTIDE REPEAT PROTEIN 22"/>
    <property type="match status" value="1"/>
</dbReference>
<evidence type="ECO:0000313" key="4">
    <source>
        <dbReference type="Proteomes" id="UP001186944"/>
    </source>
</evidence>
<dbReference type="Proteomes" id="UP001186944">
    <property type="component" value="Unassembled WGS sequence"/>
</dbReference>
<feature type="region of interest" description="Disordered" evidence="1">
    <location>
        <begin position="50"/>
        <end position="69"/>
    </location>
</feature>
<dbReference type="SMART" id="SM00255">
    <property type="entry name" value="TIR"/>
    <property type="match status" value="1"/>
</dbReference>
<name>A0AA88YAF9_PINIB</name>
<dbReference type="SUPFAM" id="SSF52200">
    <property type="entry name" value="Toll/Interleukin receptor TIR domain"/>
    <property type="match status" value="1"/>
</dbReference>
<accession>A0AA88YAF9</accession>
<evidence type="ECO:0000313" key="3">
    <source>
        <dbReference type="EMBL" id="KAK3098380.1"/>
    </source>
</evidence>
<dbReference type="EMBL" id="VSWD01000007">
    <property type="protein sequence ID" value="KAK3098380.1"/>
    <property type="molecule type" value="Genomic_DNA"/>
</dbReference>
<feature type="domain" description="TIR" evidence="2">
    <location>
        <begin position="77"/>
        <end position="210"/>
    </location>
</feature>
<dbReference type="InterPro" id="IPR042342">
    <property type="entry name" value="TTC22"/>
</dbReference>
<organism evidence="3 4">
    <name type="scientific">Pinctada imbricata</name>
    <name type="common">Atlantic pearl-oyster</name>
    <name type="synonym">Pinctada martensii</name>
    <dbReference type="NCBI Taxonomy" id="66713"/>
    <lineage>
        <taxon>Eukaryota</taxon>
        <taxon>Metazoa</taxon>
        <taxon>Spiralia</taxon>
        <taxon>Lophotrochozoa</taxon>
        <taxon>Mollusca</taxon>
        <taxon>Bivalvia</taxon>
        <taxon>Autobranchia</taxon>
        <taxon>Pteriomorphia</taxon>
        <taxon>Pterioida</taxon>
        <taxon>Pterioidea</taxon>
        <taxon>Pteriidae</taxon>
        <taxon>Pinctada</taxon>
    </lineage>
</organism>
<keyword evidence="4" id="KW-1185">Reference proteome</keyword>
<dbReference type="PRINTS" id="PR01537">
    <property type="entry name" value="INTRLKN1R1F"/>
</dbReference>
<dbReference type="InterPro" id="IPR000157">
    <property type="entry name" value="TIR_dom"/>
</dbReference>
<dbReference type="PROSITE" id="PS50104">
    <property type="entry name" value="TIR"/>
    <property type="match status" value="1"/>
</dbReference>
<proteinExistence type="predicted"/>
<dbReference type="AlphaFoldDB" id="A0AA88YAF9"/>
<dbReference type="PANTHER" id="PTHR16253:SF0">
    <property type="entry name" value="TETRATRICOPEPTIDE REPEAT PROTEIN 22"/>
    <property type="match status" value="1"/>
</dbReference>
<gene>
    <name evidence="3" type="ORF">FSP39_018964</name>
</gene>
<comment type="caution">
    <text evidence="3">The sequence shown here is derived from an EMBL/GenBank/DDBJ whole genome shotgun (WGS) entry which is preliminary data.</text>
</comment>
<sequence>MSTNDDYTIETLPVNLEIDHLDDDHIGASSSANNSNLDWYFIESDTRDTSYNKKNKEQTEDNKQIDRFKPVPLPEGKSYHLFVSHRGDDSAEVWDIIRELEQRFKIRCLYADRDFQPGKDITDNIKEGINKSMKTMLVISPGYLDSGYCWFELKVAFQTSVMQRQNSLIPVILRSFDGELPSALSHLTYIDCMKEPDVPARILDALQDNETFQSAEIAMQQNGAVVMEMTAEPYYSSCSGAGWEFKSLNTEQRELFHSLGIKDFAIDAIETYLEKNQQKLVDWRTLPTSFMNRHNTFRQKACLCQLVLDEIII</sequence>
<reference evidence="3" key="1">
    <citation type="submission" date="2019-08" db="EMBL/GenBank/DDBJ databases">
        <title>The improved chromosome-level genome for the pearl oyster Pinctada fucata martensii using PacBio sequencing and Hi-C.</title>
        <authorList>
            <person name="Zheng Z."/>
        </authorList>
    </citation>
    <scope>NUCLEOTIDE SEQUENCE</scope>
    <source>
        <strain evidence="3">ZZ-2019</strain>
        <tissue evidence="3">Adductor muscle</tissue>
    </source>
</reference>
<evidence type="ECO:0000259" key="2">
    <source>
        <dbReference type="PROSITE" id="PS50104"/>
    </source>
</evidence>
<dbReference type="Gene3D" id="3.40.50.10140">
    <property type="entry name" value="Toll/interleukin-1 receptor homology (TIR) domain"/>
    <property type="match status" value="1"/>
</dbReference>
<dbReference type="InterPro" id="IPR035897">
    <property type="entry name" value="Toll_tir_struct_dom_sf"/>
</dbReference>
<dbReference type="Pfam" id="PF13676">
    <property type="entry name" value="TIR_2"/>
    <property type="match status" value="1"/>
</dbReference>